<reference evidence="2" key="2">
    <citation type="submission" date="2016-06" db="EMBL/GenBank/DDBJ databases">
        <title>The genome of a short-lived fish provides insights into sex chromosome evolution and the genetic control of aging.</title>
        <authorList>
            <person name="Reichwald K."/>
            <person name="Felder M."/>
            <person name="Petzold A."/>
            <person name="Koch P."/>
            <person name="Groth M."/>
            <person name="Platzer M."/>
        </authorList>
    </citation>
    <scope>NUCLEOTIDE SEQUENCE</scope>
    <source>
        <tissue evidence="2">Brain</tissue>
    </source>
</reference>
<evidence type="ECO:0000256" key="1">
    <source>
        <dbReference type="SAM" id="MobiDB-lite"/>
    </source>
</evidence>
<name>A0A1A8FMZ1_9TELE</name>
<evidence type="ECO:0000313" key="2">
    <source>
        <dbReference type="EMBL" id="SBQ60121.1"/>
    </source>
</evidence>
<gene>
    <name evidence="2" type="primary">BX547934.1</name>
</gene>
<reference evidence="2" key="1">
    <citation type="submission" date="2016-05" db="EMBL/GenBank/DDBJ databases">
        <authorList>
            <person name="Lavstsen T."/>
            <person name="Jespersen J.S."/>
        </authorList>
    </citation>
    <scope>NUCLEOTIDE SEQUENCE</scope>
    <source>
        <tissue evidence="2">Brain</tissue>
    </source>
</reference>
<organism evidence="2">
    <name type="scientific">Nothobranchius korthausae</name>
    <dbReference type="NCBI Taxonomy" id="1143690"/>
    <lineage>
        <taxon>Eukaryota</taxon>
        <taxon>Metazoa</taxon>
        <taxon>Chordata</taxon>
        <taxon>Craniata</taxon>
        <taxon>Vertebrata</taxon>
        <taxon>Euteleostomi</taxon>
        <taxon>Actinopterygii</taxon>
        <taxon>Neopterygii</taxon>
        <taxon>Teleostei</taxon>
        <taxon>Neoteleostei</taxon>
        <taxon>Acanthomorphata</taxon>
        <taxon>Ovalentaria</taxon>
        <taxon>Atherinomorphae</taxon>
        <taxon>Cyprinodontiformes</taxon>
        <taxon>Nothobranchiidae</taxon>
        <taxon>Nothobranchius</taxon>
    </lineage>
</organism>
<protein>
    <submittedName>
        <fullName evidence="2">Uncharacterized protein</fullName>
    </submittedName>
</protein>
<sequence>MDESSAAAPGEPDPEMWSRRKSSSSVITRTAVLTIRTPAASAKDILDK</sequence>
<dbReference type="EMBL" id="HAEB01013594">
    <property type="protein sequence ID" value="SBQ60121.1"/>
    <property type="molecule type" value="Transcribed_RNA"/>
</dbReference>
<feature type="non-terminal residue" evidence="2">
    <location>
        <position position="48"/>
    </location>
</feature>
<accession>A0A1A8FMZ1</accession>
<proteinExistence type="predicted"/>
<feature type="region of interest" description="Disordered" evidence="1">
    <location>
        <begin position="1"/>
        <end position="27"/>
    </location>
</feature>
<dbReference type="AlphaFoldDB" id="A0A1A8FMZ1"/>